<dbReference type="Pfam" id="PF13353">
    <property type="entry name" value="Fer4_12"/>
    <property type="match status" value="1"/>
</dbReference>
<dbReference type="GO" id="GO:0043365">
    <property type="term" value="F:[formate-C-acetyltransferase]-activating enzyme activity"/>
    <property type="evidence" value="ECO:0007669"/>
    <property type="project" value="UniProtKB-EC"/>
</dbReference>
<name>A0ABP1XZN1_PARSO</name>
<dbReference type="PROSITE" id="PS51918">
    <property type="entry name" value="RADICAL_SAM"/>
    <property type="match status" value="1"/>
</dbReference>
<reference evidence="9 10" key="1">
    <citation type="submission" date="2014-11" db="EMBL/GenBank/DDBJ databases">
        <authorList>
            <person name="Aslett M.A."/>
            <person name="De Silva N."/>
        </authorList>
    </citation>
    <scope>NUCLEOTIDE SEQUENCE [LARGE SCALE GENOMIC DNA]</scope>
    <source>
        <strain evidence="9 10">ATCC9714</strain>
    </source>
</reference>
<dbReference type="GeneID" id="97539116"/>
<dbReference type="PANTHER" id="PTHR30352:SF2">
    <property type="entry name" value="ANAEROBIC RIBONUCLEOSIDE-TRIPHOSPHATE REDUCTASE-ACTIVATING PROTEIN"/>
    <property type="match status" value="1"/>
</dbReference>
<accession>A0ABP1XZN1</accession>
<comment type="similarity">
    <text evidence="7">Belongs to the organic radical-activating enzymes family.</text>
</comment>
<evidence type="ECO:0000256" key="2">
    <source>
        <dbReference type="ARBA" id="ARBA00022485"/>
    </source>
</evidence>
<dbReference type="EC" id="1.97.1.-" evidence="7"/>
<dbReference type="InterPro" id="IPR058240">
    <property type="entry name" value="rSAM_sf"/>
</dbReference>
<proteinExistence type="inferred from homology"/>
<dbReference type="PIRSF" id="PIRSF000368">
    <property type="entry name" value="NrdG"/>
    <property type="match status" value="1"/>
</dbReference>
<dbReference type="CDD" id="cd01335">
    <property type="entry name" value="Radical_SAM"/>
    <property type="match status" value="1"/>
</dbReference>
<dbReference type="RefSeq" id="WP_057545389.1">
    <property type="nucleotide sequence ID" value="NZ_CDNJ01000009.1"/>
</dbReference>
<evidence type="ECO:0000259" key="8">
    <source>
        <dbReference type="PROSITE" id="PS51918"/>
    </source>
</evidence>
<evidence type="ECO:0000256" key="1">
    <source>
        <dbReference type="ARBA" id="ARBA00001966"/>
    </source>
</evidence>
<organism evidence="9 10">
    <name type="scientific">Paraclostridium sordellii</name>
    <name type="common">Clostridium sordellii</name>
    <dbReference type="NCBI Taxonomy" id="1505"/>
    <lineage>
        <taxon>Bacteria</taxon>
        <taxon>Bacillati</taxon>
        <taxon>Bacillota</taxon>
        <taxon>Clostridia</taxon>
        <taxon>Peptostreptococcales</taxon>
        <taxon>Peptostreptococcaceae</taxon>
        <taxon>Paraclostridium</taxon>
    </lineage>
</organism>
<evidence type="ECO:0000313" key="10">
    <source>
        <dbReference type="Proteomes" id="UP000032811"/>
    </source>
</evidence>
<keyword evidence="4" id="KW-0479">Metal-binding</keyword>
<protein>
    <recommendedName>
        <fullName evidence="7">Anaerobic ribonucleoside-triphosphate reductase-activating protein</fullName>
        <ecNumber evidence="7">1.97.1.-</ecNumber>
    </recommendedName>
</protein>
<feature type="domain" description="Radical SAM core" evidence="8">
    <location>
        <begin position="15"/>
        <end position="179"/>
    </location>
</feature>
<dbReference type="SFLD" id="SFLDG01063">
    <property type="entry name" value="activating_enzymes__group_1"/>
    <property type="match status" value="1"/>
</dbReference>
<evidence type="ECO:0000256" key="4">
    <source>
        <dbReference type="ARBA" id="ARBA00022723"/>
    </source>
</evidence>
<keyword evidence="5" id="KW-0408">Iron</keyword>
<dbReference type="SFLD" id="SFLDF00299">
    <property type="entry name" value="anaerobic_ribonucleoside-triph"/>
    <property type="match status" value="1"/>
</dbReference>
<keyword evidence="10" id="KW-1185">Reference proteome</keyword>
<dbReference type="NCBIfam" id="TIGR02491">
    <property type="entry name" value="NrdG"/>
    <property type="match status" value="1"/>
</dbReference>
<dbReference type="InterPro" id="IPR007197">
    <property type="entry name" value="rSAM"/>
</dbReference>
<keyword evidence="6" id="KW-0411">Iron-sulfur</keyword>
<keyword evidence="2" id="KW-0004">4Fe-4S</keyword>
<dbReference type="SFLD" id="SFLDG01066">
    <property type="entry name" value="organic_radical-activating_enz"/>
    <property type="match status" value="1"/>
</dbReference>
<dbReference type="InterPro" id="IPR013785">
    <property type="entry name" value="Aldolase_TIM"/>
</dbReference>
<dbReference type="PANTHER" id="PTHR30352">
    <property type="entry name" value="PYRUVATE FORMATE-LYASE-ACTIVATING ENZYME"/>
    <property type="match status" value="1"/>
</dbReference>
<comment type="function">
    <text evidence="7">Activation of anaerobic ribonucleoside-triphosphate reductase under anaerobic conditions by generation of an organic free radical, using S-adenosylmethionine and reduced flavodoxin as cosubstrates to produce 5'-deoxy-adenosine.</text>
</comment>
<sequence>MKIRLASPITLDSIVDGPGLRAVLWTQGCNHNCKGCHNPQTHDILGGYEEDTGNINNEIRKLKLHRGITLSGGEPFLQSEALAEVAKTCKENNLDVWIYSGYTIEELLNKKNSSYFNNLNLLRNVDVLVDGRFIEAKRDISLKFRGSSNQRIIDVKKTLETKQVHLHEEYMKEDLSIAK</sequence>
<dbReference type="SFLD" id="SFLDS00029">
    <property type="entry name" value="Radical_SAM"/>
    <property type="match status" value="1"/>
</dbReference>
<dbReference type="SUPFAM" id="SSF102114">
    <property type="entry name" value="Radical SAM enzymes"/>
    <property type="match status" value="1"/>
</dbReference>
<dbReference type="Gene3D" id="3.20.20.70">
    <property type="entry name" value="Aldolase class I"/>
    <property type="match status" value="1"/>
</dbReference>
<evidence type="ECO:0000313" key="9">
    <source>
        <dbReference type="EMBL" id="CEJ75392.1"/>
    </source>
</evidence>
<evidence type="ECO:0000256" key="7">
    <source>
        <dbReference type="PIRNR" id="PIRNR000368"/>
    </source>
</evidence>
<dbReference type="EMBL" id="LN679998">
    <property type="protein sequence ID" value="CEJ75392.1"/>
    <property type="molecule type" value="Genomic_DNA"/>
</dbReference>
<gene>
    <name evidence="9" type="primary">nrdG</name>
    <name evidence="9" type="ORF">ATCC9714_32801</name>
</gene>
<dbReference type="InterPro" id="IPR012837">
    <property type="entry name" value="NrdG"/>
</dbReference>
<keyword evidence="3" id="KW-0949">S-adenosyl-L-methionine</keyword>
<keyword evidence="7 9" id="KW-0560">Oxidoreductase</keyword>
<dbReference type="Proteomes" id="UP000032811">
    <property type="component" value="Chromosome 1"/>
</dbReference>
<evidence type="ECO:0000256" key="3">
    <source>
        <dbReference type="ARBA" id="ARBA00022691"/>
    </source>
</evidence>
<dbReference type="InterPro" id="IPR034457">
    <property type="entry name" value="Organic_radical-activating"/>
</dbReference>
<evidence type="ECO:0000256" key="6">
    <source>
        <dbReference type="ARBA" id="ARBA00023014"/>
    </source>
</evidence>
<evidence type="ECO:0000256" key="5">
    <source>
        <dbReference type="ARBA" id="ARBA00023004"/>
    </source>
</evidence>
<comment type="cofactor">
    <cofactor evidence="1">
        <name>[4Fe-4S] cluster</name>
        <dbReference type="ChEBI" id="CHEBI:49883"/>
    </cofactor>
</comment>